<evidence type="ECO:0000313" key="1">
    <source>
        <dbReference type="EMBL" id="MCP2000777.1"/>
    </source>
</evidence>
<proteinExistence type="predicted"/>
<keyword evidence="2" id="KW-1185">Reference proteome</keyword>
<name>A0ACC6ALP2_NITWI</name>
<dbReference type="EMBL" id="JALJZS010000002">
    <property type="protein sequence ID" value="MCP2000777.1"/>
    <property type="molecule type" value="Genomic_DNA"/>
</dbReference>
<gene>
    <name evidence="1" type="ORF">J2S34_003225</name>
</gene>
<sequence>MSAAAQSPSLRFRAARRFAASLGIAASIVMATGVAYAQDESDVAVQLTNPIANLIQMPFHHNFDLGGGHSGDAARYTMNFQPVIPVRLNSDWNLISRTIIPFTSWSGVFPHTERGVSDIAQSFFFSPAGSSPSGTVWGAGPILLLPTGTNDVFSRGQWAAGPTGVALQMKGAWTYGVLANHLWSVSAAPTGLQRVNASFFQPFLTYTLPTQTTVFVTSEATHDWNARQWTVPINVGLNQLVSIGGQMVQFGGLVRYYAEKPAGGPTWGFQFRMVLIFPVP</sequence>
<accession>A0ACC6ALP2</accession>
<reference evidence="1" key="1">
    <citation type="submission" date="2022-03" db="EMBL/GenBank/DDBJ databases">
        <title>Interactions between chemoautotrophic and heterotrophic bacteria.</title>
        <authorList>
            <person name="Santoro A."/>
        </authorList>
    </citation>
    <scope>NUCLEOTIDE SEQUENCE</scope>
    <source>
        <strain evidence="1">Nb-106</strain>
    </source>
</reference>
<dbReference type="Proteomes" id="UP001205486">
    <property type="component" value="Unassembled WGS sequence"/>
</dbReference>
<comment type="caution">
    <text evidence="1">The sequence shown here is derived from an EMBL/GenBank/DDBJ whole genome shotgun (WGS) entry which is preliminary data.</text>
</comment>
<protein>
    <submittedName>
        <fullName evidence="1">Uncharacterized protein</fullName>
    </submittedName>
</protein>
<evidence type="ECO:0000313" key="2">
    <source>
        <dbReference type="Proteomes" id="UP001205486"/>
    </source>
</evidence>
<organism evidence="1 2">
    <name type="scientific">Nitrobacter winogradskyi</name>
    <name type="common">Nitrobacter agilis</name>
    <dbReference type="NCBI Taxonomy" id="913"/>
    <lineage>
        <taxon>Bacteria</taxon>
        <taxon>Pseudomonadati</taxon>
        <taxon>Pseudomonadota</taxon>
        <taxon>Alphaproteobacteria</taxon>
        <taxon>Hyphomicrobiales</taxon>
        <taxon>Nitrobacteraceae</taxon>
        <taxon>Nitrobacter</taxon>
    </lineage>
</organism>